<keyword evidence="3" id="KW-1185">Reference proteome</keyword>
<dbReference type="PROSITE" id="PS50802">
    <property type="entry name" value="OTU"/>
    <property type="match status" value="1"/>
</dbReference>
<dbReference type="Gene3D" id="3.90.70.80">
    <property type="match status" value="1"/>
</dbReference>
<dbReference type="Proteomes" id="UP000694845">
    <property type="component" value="Unplaced"/>
</dbReference>
<protein>
    <submittedName>
        <fullName evidence="4">Uncharacterized protein LOC110990766</fullName>
    </submittedName>
</protein>
<dbReference type="RefSeq" id="XP_022111561.1">
    <property type="nucleotide sequence ID" value="XM_022255869.1"/>
</dbReference>
<accession>A0A8B8A6E8</accession>
<evidence type="ECO:0000256" key="1">
    <source>
        <dbReference type="SAM" id="MobiDB-lite"/>
    </source>
</evidence>
<dbReference type="Pfam" id="PF20231">
    <property type="entry name" value="DUF6589"/>
    <property type="match status" value="1"/>
</dbReference>
<dbReference type="CDD" id="cd22744">
    <property type="entry name" value="OTU"/>
    <property type="match status" value="1"/>
</dbReference>
<proteinExistence type="predicted"/>
<name>A0A8B8A6E8_ACAPL</name>
<dbReference type="SUPFAM" id="SSF54001">
    <property type="entry name" value="Cysteine proteinases"/>
    <property type="match status" value="1"/>
</dbReference>
<evidence type="ECO:0000313" key="4">
    <source>
        <dbReference type="RefSeq" id="XP_022111561.1"/>
    </source>
</evidence>
<dbReference type="InterPro" id="IPR046496">
    <property type="entry name" value="DUF6589"/>
</dbReference>
<evidence type="ECO:0000313" key="3">
    <source>
        <dbReference type="Proteomes" id="UP000694845"/>
    </source>
</evidence>
<dbReference type="KEGG" id="aplc:110990766"/>
<dbReference type="OMA" id="MLYICSG"/>
<gene>
    <name evidence="4" type="primary">LOC110990766</name>
</gene>
<sequence>MPPCKKSVCGPCQICGRTSLRWIHLIKTKNENLKSFMHTHLPELSDTDCICNACRHKYIKKLKTPTYTPEKTRTKTRPMCFLANFELCNSASVCDCSYTLEQLKACFPNLDLAELPNDVPLCRPHKSHVYNFGAATNCAACGIYLASKLRTYSCANINIENAYLMLQLDKNETTLTSDSTLCYMCYSVSKRVEIPDLSLDDLESSFLENVKDIGDMSHSRSALLKAAIEMCNRFHNNEAFLLVDIYEEVFIPYLNTLCCQSDNCFDSCKRTSRWMLSGLIEKFGNLLDCHKMPAPKFGILLMYKDLDMKKALHLACARLRFQKRKDPEHSHSDINDGSTSVFMRQSGVHLDCTNEGLLAKVNEKLKQQAKEITDYFTKNPTEVASFTFESVLDMIDPLVWNMISITTATVDELQYSNNVPFMWDKEKIMFPGYSKSHGKQRRNRRIILTMYMQFVLNESNNCPLHIVVANCVKRLSHSSKLLRLLNQSGFCVSEDTLDRFLENIKEIRQKAGVLSTLEEYSFTVVSIDNIDAQSTHAAISSEKTQRSWHGTSVMAQQPKPITEKLCLDNEILGDAKNLPDFHVIPIYGDGRCLFRCVAAFSNYDILHCDRNAFGIPSDTNVFLEEILADNLRHAVCDFLSLNIAYLETLPVGVKQFLLESSPNTFYASFVARIEDEHFPGTYGGCLEICALASICQIDIHIYQRSVEGIKLVAKYPIDQHSGHHICLLYRPDSASAAGHFDLLLSSTCRPNCHSLIDFDSHATIPMQLNYNAEQKIELMDMLLAYMPMAVEHNPGTSDIQDVHEHALVTSSGNNGTSFQEKTIEGVTKKPSVRRQVTKLDIPLHERTYFSTPLYKTFIPQQLSFENFSPTEGEREVEKKLSYDVFMYIVERHVTVSGKTQNVIPGLKCNMVLHAQSECEQSKFSYLYVLNEKADSALTIKSVVSLLYDLFHISKSVNHLVVLGDGATFRILLDVKKEYGEVLDWVVPYIGDWHILKNFQEVLMKVFWDAGLKDIARLTHKGGTLRNMKSCSNFKRTHRFILQVYEAFYIHQFKCFLDFRMGHEQYDRCVITNEKLQEMVIDIVQQLQVHGDSCDYSNMQEFVSGIHVKLHNILPSVLEEFNEYCNNMTEKFETFKFWNRFLKEDCFCYIQLWIAMRSGNWQMRLCALKRMAPLFFAFDRQNYSKLIPIHLSQMYGLPSYIAKHFENGGFVSSIRGANFSSVGFDEAHEMLINKDCKIALSRGLPTNMEKMAGTLEFQGQLINSFHNQLALSVLAHPFQRDMSPSVIASELKNVKVYFSKVSASSIFNADQSPTLHSVFDHTPANKVQQKALLGFRDIGTVALHNYVRSCILKDPSVNKPVIRRHQLRTFAKEKVTKRKINLIEKEKKMVTLCYKRTIAYSQEHNLPINQLLQFVETPRALCTPSGMPYKGAKYVIYDFFGKRYEATCCLITDSHVFNTGACLIAEGMNIIYTNPLSGFKFFWEYAMFIVSRWIKPYFRKQYKEVRILFDQVCSQGVSPKGFERERRDIQTYMYDDDDDVVVYDDIHDQTNLPPSWSKFLKVRQNKRLLCNYLSNKFIEIVSSSILTEDQIFVTSGGFEPNRPGSNEWTGKYVTKAGVQHHTIFHNHEETDTQIWLHVADTKCSVIHIYSVDRDIGMIGLPLVFDGKSIIIQYKASATNEKYLHLNNLQSALKNDPDLAGLVASGCDICKIIQVLYICTGCDFVSYFARLGKSTFFRVFFQFAAFISGNDPQTGGHLSNTNLNVNHKEGLLSFYRLVGCVYFQANRACLTQHANNPVELFDSIQETTSLDQHYKFLSIIRKASWKGEYEDTLLPSDTALSLHWLRSCWVSSVWGSALQPVFDYPDVKCYGWAQSENDARDICIVWDSSDNMERVRKNVYHLTRGCSCNKNKCLNRQCKCQKNNQRCGPGCTCRNCENVPVVVDKPEIFQDDIDSESNESHSSSEDTCSDTEDPPDHDIHAHENDNSSQNEQDDWL</sequence>
<feature type="compositionally biased region" description="Basic and acidic residues" evidence="1">
    <location>
        <begin position="1972"/>
        <end position="1983"/>
    </location>
</feature>
<dbReference type="InterPro" id="IPR038765">
    <property type="entry name" value="Papain-like_cys_pep_sf"/>
</dbReference>
<dbReference type="InterPro" id="IPR003323">
    <property type="entry name" value="OTU_dom"/>
</dbReference>
<dbReference type="PANTHER" id="PTHR47018:SF2">
    <property type="entry name" value="TESMIN_TSO1-LIKE CXC DOMAIN-CONTAINING PROTEIN"/>
    <property type="match status" value="1"/>
</dbReference>
<feature type="domain" description="OTU" evidence="2">
    <location>
        <begin position="581"/>
        <end position="746"/>
    </location>
</feature>
<evidence type="ECO:0000259" key="2">
    <source>
        <dbReference type="PROSITE" id="PS50802"/>
    </source>
</evidence>
<dbReference type="PANTHER" id="PTHR47018">
    <property type="entry name" value="CXC DOMAIN-CONTAINING PROTEIN-RELATED"/>
    <property type="match status" value="1"/>
</dbReference>
<reference evidence="4" key="1">
    <citation type="submission" date="2025-08" db="UniProtKB">
        <authorList>
            <consortium name="RefSeq"/>
        </authorList>
    </citation>
    <scope>IDENTIFICATION</scope>
</reference>
<feature type="region of interest" description="Disordered" evidence="1">
    <location>
        <begin position="1948"/>
        <end position="1994"/>
    </location>
</feature>
<dbReference type="GeneID" id="110990766"/>
<organism evidence="3 4">
    <name type="scientific">Acanthaster planci</name>
    <name type="common">Crown-of-thorns starfish</name>
    <dbReference type="NCBI Taxonomy" id="133434"/>
    <lineage>
        <taxon>Eukaryota</taxon>
        <taxon>Metazoa</taxon>
        <taxon>Echinodermata</taxon>
        <taxon>Eleutherozoa</taxon>
        <taxon>Asterozoa</taxon>
        <taxon>Asteroidea</taxon>
        <taxon>Valvatacea</taxon>
        <taxon>Valvatida</taxon>
        <taxon>Acanthasteridae</taxon>
        <taxon>Acanthaster</taxon>
    </lineage>
</organism>
<dbReference type="InterPro" id="IPR033467">
    <property type="entry name" value="Tesmin/TSO1-like_CXC"/>
</dbReference>
<dbReference type="OrthoDB" id="10059281at2759"/>
<dbReference type="SMART" id="SM01114">
    <property type="entry name" value="CXC"/>
    <property type="match status" value="1"/>
</dbReference>